<dbReference type="PRINTS" id="PR00261">
    <property type="entry name" value="LDLRECEPTOR"/>
</dbReference>
<feature type="disulfide bond" evidence="4">
    <location>
        <begin position="1565"/>
        <end position="1580"/>
    </location>
</feature>
<feature type="compositionally biased region" description="Low complexity" evidence="5">
    <location>
        <begin position="1618"/>
        <end position="1643"/>
    </location>
</feature>
<proteinExistence type="predicted"/>
<dbReference type="PANTHER" id="PTHR11339:SF386">
    <property type="entry name" value="HEMOLECTIN, ISOFORM A"/>
    <property type="match status" value="1"/>
</dbReference>
<dbReference type="OrthoDB" id="6287323at2759"/>
<feature type="disulfide bond" evidence="4">
    <location>
        <begin position="1507"/>
        <end position="1519"/>
    </location>
</feature>
<feature type="disulfide bond" evidence="4">
    <location>
        <begin position="1591"/>
        <end position="1609"/>
    </location>
</feature>
<evidence type="ECO:0000256" key="3">
    <source>
        <dbReference type="PROSITE-ProRule" id="PRU00076"/>
    </source>
</evidence>
<dbReference type="PROSITE" id="PS01209">
    <property type="entry name" value="LDLRA_1"/>
    <property type="match status" value="1"/>
</dbReference>
<dbReference type="SMART" id="SM00216">
    <property type="entry name" value="VWD"/>
    <property type="match status" value="3"/>
</dbReference>
<dbReference type="CDD" id="cd19941">
    <property type="entry name" value="TIL"/>
    <property type="match status" value="4"/>
</dbReference>
<dbReference type="Pfam" id="PF08742">
    <property type="entry name" value="C8"/>
    <property type="match status" value="2"/>
</dbReference>
<feature type="non-terminal residue" evidence="7">
    <location>
        <position position="1"/>
    </location>
</feature>
<evidence type="ECO:0000313" key="8">
    <source>
        <dbReference type="Proteomes" id="UP000749559"/>
    </source>
</evidence>
<gene>
    <name evidence="7" type="ORF">OFUS_LOCUS15621</name>
</gene>
<evidence type="ECO:0000256" key="2">
    <source>
        <dbReference type="ARBA" id="ARBA00023180"/>
    </source>
</evidence>
<dbReference type="GO" id="GO:0005615">
    <property type="term" value="C:extracellular space"/>
    <property type="evidence" value="ECO:0007669"/>
    <property type="project" value="TreeGrafter"/>
</dbReference>
<feature type="region of interest" description="Disordered" evidence="5">
    <location>
        <begin position="1618"/>
        <end position="1651"/>
    </location>
</feature>
<reference evidence="7" key="1">
    <citation type="submission" date="2022-03" db="EMBL/GenBank/DDBJ databases">
        <authorList>
            <person name="Martin C."/>
        </authorList>
    </citation>
    <scope>NUCLEOTIDE SEQUENCE</scope>
</reference>
<feature type="disulfide bond" evidence="4">
    <location>
        <begin position="1488"/>
        <end position="1503"/>
    </location>
</feature>
<dbReference type="Pfam" id="PF01826">
    <property type="entry name" value="TIL"/>
    <property type="match status" value="2"/>
</dbReference>
<dbReference type="InterPro" id="IPR002919">
    <property type="entry name" value="TIL_dom"/>
</dbReference>
<keyword evidence="1 3" id="KW-1015">Disulfide bond</keyword>
<dbReference type="SUPFAM" id="SSF57567">
    <property type="entry name" value="Serine protease inhibitors"/>
    <property type="match status" value="4"/>
</dbReference>
<dbReference type="InterPro" id="IPR001846">
    <property type="entry name" value="VWF_type-D"/>
</dbReference>
<comment type="caution">
    <text evidence="7">The sequence shown here is derived from an EMBL/GenBank/DDBJ whole genome shotgun (WGS) entry which is preliminary data.</text>
</comment>
<feature type="chain" id="PRO_5044265458" evidence="6">
    <location>
        <begin position="28"/>
        <end position="1651"/>
    </location>
</feature>
<dbReference type="PROSITE" id="PS50068">
    <property type="entry name" value="LDLRA_2"/>
    <property type="match status" value="4"/>
</dbReference>
<dbReference type="Pfam" id="PF00057">
    <property type="entry name" value="Ldl_recept_a"/>
    <property type="match status" value="3"/>
</dbReference>
<dbReference type="InterPro" id="IPR023415">
    <property type="entry name" value="LDLR_class-A_CS"/>
</dbReference>
<keyword evidence="2" id="KW-0325">Glycoprotein</keyword>
<dbReference type="InterPro" id="IPR000742">
    <property type="entry name" value="EGF"/>
</dbReference>
<dbReference type="PROSITE" id="PS50026">
    <property type="entry name" value="EGF_3"/>
    <property type="match status" value="1"/>
</dbReference>
<dbReference type="SMART" id="SM00832">
    <property type="entry name" value="C8"/>
    <property type="match status" value="2"/>
</dbReference>
<dbReference type="CDD" id="cd00112">
    <property type="entry name" value="LDLa"/>
    <property type="match status" value="4"/>
</dbReference>
<dbReference type="InterPro" id="IPR036055">
    <property type="entry name" value="LDL_receptor-like_sf"/>
</dbReference>
<feature type="disulfide bond" evidence="4">
    <location>
        <begin position="1514"/>
        <end position="1532"/>
    </location>
</feature>
<evidence type="ECO:0000256" key="5">
    <source>
        <dbReference type="SAM" id="MobiDB-lite"/>
    </source>
</evidence>
<dbReference type="EMBL" id="CAIIXF020000007">
    <property type="protein sequence ID" value="CAH1790411.1"/>
    <property type="molecule type" value="Genomic_DNA"/>
</dbReference>
<dbReference type="InterPro" id="IPR002172">
    <property type="entry name" value="LDrepeatLR_classA_rpt"/>
</dbReference>
<dbReference type="SUPFAM" id="SSF57603">
    <property type="entry name" value="FnI-like domain"/>
    <property type="match status" value="1"/>
</dbReference>
<dbReference type="Gene3D" id="2.10.25.10">
    <property type="entry name" value="Laminin"/>
    <property type="match status" value="3"/>
</dbReference>
<evidence type="ECO:0000256" key="4">
    <source>
        <dbReference type="PROSITE-ProRule" id="PRU00124"/>
    </source>
</evidence>
<evidence type="ECO:0000313" key="7">
    <source>
        <dbReference type="EMBL" id="CAH1790411.1"/>
    </source>
</evidence>
<organism evidence="7 8">
    <name type="scientific">Owenia fusiformis</name>
    <name type="common">Polychaete worm</name>
    <dbReference type="NCBI Taxonomy" id="6347"/>
    <lineage>
        <taxon>Eukaryota</taxon>
        <taxon>Metazoa</taxon>
        <taxon>Spiralia</taxon>
        <taxon>Lophotrochozoa</taxon>
        <taxon>Annelida</taxon>
        <taxon>Polychaeta</taxon>
        <taxon>Sedentaria</taxon>
        <taxon>Canalipalpata</taxon>
        <taxon>Sabellida</taxon>
        <taxon>Oweniida</taxon>
        <taxon>Oweniidae</taxon>
        <taxon>Owenia</taxon>
    </lineage>
</organism>
<dbReference type="InterPro" id="IPR050780">
    <property type="entry name" value="Mucin_vWF_Thrombospondin_sf"/>
</dbReference>
<name>A0A8J1YB58_OWEFU</name>
<dbReference type="InterPro" id="IPR014853">
    <property type="entry name" value="VWF/SSPO/ZAN-like_Cys-rich_dom"/>
</dbReference>
<dbReference type="Gene3D" id="4.10.400.10">
    <property type="entry name" value="Low-density Lipoprotein Receptor"/>
    <property type="match status" value="4"/>
</dbReference>
<protein>
    <submittedName>
        <fullName evidence="7">Uncharacterized protein</fullName>
    </submittedName>
</protein>
<keyword evidence="6" id="KW-0732">Signal</keyword>
<dbReference type="GO" id="GO:0031012">
    <property type="term" value="C:extracellular matrix"/>
    <property type="evidence" value="ECO:0007669"/>
    <property type="project" value="TreeGrafter"/>
</dbReference>
<feature type="disulfide bond" evidence="3">
    <location>
        <begin position="118"/>
        <end position="128"/>
    </location>
</feature>
<accession>A0A8J1YB58</accession>
<dbReference type="PROSITE" id="PS51233">
    <property type="entry name" value="VWFD"/>
    <property type="match status" value="3"/>
</dbReference>
<dbReference type="Proteomes" id="UP000749559">
    <property type="component" value="Unassembled WGS sequence"/>
</dbReference>
<feature type="disulfide bond" evidence="4">
    <location>
        <begin position="1584"/>
        <end position="1596"/>
    </location>
</feature>
<feature type="signal peptide" evidence="6">
    <location>
        <begin position="1"/>
        <end position="27"/>
    </location>
</feature>
<sequence>MVGSSSLPPLAGLILWILTTAPSFTTANFCTLKETTEVNKTSPCKYYLEDSILGWTFIPSRQPPPLSLLSKKDMMDVIFKGMSTGDDDLQCFFIKQETKEVTKCCIGYQGDDCTEAICTPPCENGGICADPQSCECPSDGRYTGWRCDNDQTLTGTNLGFCFTSDNCYGRKSNATSDGGVISSEDCFASSDAKSWGNGTNPEECISKNQTIHEYEHVVHTANLNYRTCVSSGPHYWRTLDGAQYEFSGQCEYFMFRNADSTIFVSVDMSQCTGFVSCSKTVKMSFSEIEYEAVGDNVVMIDSQQVRTTLELPASPENGVSFTEKNGYVYVNGKGIRVKWSVDGSKDIKLTIQQTYIHLDENDNEPLGLCGSYNQDPSDDFKTEVDSEPEKSPSLFATHFKRRNILNPKCKTGPYNPSCSSSPVIQRDARRYCNYISTSMFAECHSKVAWYAHFDRCVTNFCGMKRDQELGKDVTDDDIAEMLCNTFALYSSECSQSGACTQWRNGFFYKNRTCELTCKQDEIYTECGSSCPKTCTTMYHMIAESCFTEPEAGCQCELGKYLQDGKCVTPDECGCFYNNELYAAGSVVPNGCNKCTCDKARWTCTQDPCPKTCAIIGFTHIVTFDQTFFYTSSNTGCQYIMAESTGNEDSRFNIQIAIKLASYNTLNGKTYQRVGGITVTAGDYLFEVSVEKNGDTIALPDSTNGNIEFREASDLFHEIFGYGFTVLIARNRIYITLAPGFQTKGLCGTPDGQATNDMTNRNGIPESNMQAFMSGFSKTCDENAGHNNDLDAVKDSANCPSSVKSIVLSNCTAYVKELLNIEPGKCGLNAEIIRKHDQMCVADGCTAPNLDDINDALCMHAQALVFQCSLKGQYLDIQNNPNYDNLKEQCPEFDCADLIYRTDLPCKRTCKDVTMRSQCYLHETQISGCGCPDGTVLDPNNECIEQMDCPCYDHNDDSYYEPGTERTMNCRNCECINGEWICDAQECTDIQCPNNQEYISPESGVCPKTCLIYDRADECDYYGCGCPNGTAKNEEGACIAPEECPCYQGGQVFPTHSTTSIGCHKFVCENRVWIKDTSAEVDCPAVCIISGDPHYQTFDGTRYAFQGTCQYTAFRIKESDIQVDVENVACGSAGVSCTKSVTATLTNGRKVHMIRGQGVRFTSTIFEESESVSGPSETVDLSSGTWTEGGSNVTISQMGLWITLKTLEFTLYWDEGMRLMIEVHSSMKYRTEGLCGSYNDNSDDDFKSQADIVETAIQFADTWKVTSENCPPTEETESQCTETGALSHRLPWAQESCSVIKTGTLFETCRQKLQSDVVNGYYEECLLDSCSCDSGGDCECLCTAIANFGEECNRVGSPVRWRSQHMCPIQCDYGLVYQACAMPCESTCKDLMFATDEGKCLETMCLEGCYCPEGEMMEDGKCIPVTECPCYMENGERFEVGSSFTRTCMDCVCVSGKFECTPQLNCSECLESEFFCNISKQCVHDYQVCDGESDCDYNEDEENCERTCGPNEFQCDDGNCTDIAFKCDYFPDCADNSDESSELCIETCIGATCDNGDCIDHLSYICDGVPDCSDDSDEKNCTEECLSPNFRCSTGKCLGEEMLCDTHDDCGDGEDEAGCSTTSAPTTTVATTPTMTSTAGTSTPIPSTTPEF</sequence>
<evidence type="ECO:0000256" key="6">
    <source>
        <dbReference type="SAM" id="SignalP"/>
    </source>
</evidence>
<dbReference type="InterPro" id="IPR036084">
    <property type="entry name" value="Ser_inhib-like_sf"/>
</dbReference>
<dbReference type="PANTHER" id="PTHR11339">
    <property type="entry name" value="EXTRACELLULAR MATRIX GLYCOPROTEIN RELATED"/>
    <property type="match status" value="1"/>
</dbReference>
<dbReference type="Pfam" id="PF00094">
    <property type="entry name" value="VWD"/>
    <property type="match status" value="3"/>
</dbReference>
<evidence type="ECO:0000256" key="1">
    <source>
        <dbReference type="ARBA" id="ARBA00023157"/>
    </source>
</evidence>
<dbReference type="SUPFAM" id="SSF57424">
    <property type="entry name" value="LDL receptor-like module"/>
    <property type="match status" value="3"/>
</dbReference>
<keyword evidence="3" id="KW-0245">EGF-like domain</keyword>
<dbReference type="SMART" id="SM00192">
    <property type="entry name" value="LDLa"/>
    <property type="match status" value="4"/>
</dbReference>
<keyword evidence="8" id="KW-1185">Reference proteome</keyword>
<comment type="caution">
    <text evidence="3">Lacks conserved residue(s) required for the propagation of feature annotation.</text>
</comment>
<feature type="disulfide bond" evidence="4">
    <location>
        <begin position="1603"/>
        <end position="1618"/>
    </location>
</feature>